<evidence type="ECO:0000256" key="3">
    <source>
        <dbReference type="ARBA" id="ARBA00022475"/>
    </source>
</evidence>
<protein>
    <submittedName>
        <fullName evidence="6">SdiA-regulated family protein</fullName>
    </submittedName>
</protein>
<evidence type="ECO:0000256" key="2">
    <source>
        <dbReference type="ARBA" id="ARBA00009852"/>
    </source>
</evidence>
<evidence type="ECO:0000256" key="1">
    <source>
        <dbReference type="ARBA" id="ARBA00004236"/>
    </source>
</evidence>
<accession>A0A443YJE3</accession>
<evidence type="ECO:0000256" key="4">
    <source>
        <dbReference type="ARBA" id="ARBA00023136"/>
    </source>
</evidence>
<dbReference type="Gene3D" id="2.120.10.30">
    <property type="entry name" value="TolB, C-terminal domain"/>
    <property type="match status" value="1"/>
</dbReference>
<keyword evidence="7" id="KW-1185">Reference proteome</keyword>
<evidence type="ECO:0000256" key="5">
    <source>
        <dbReference type="SAM" id="SignalP"/>
    </source>
</evidence>
<comment type="similarity">
    <text evidence="2">Belongs to the YjiK family.</text>
</comment>
<dbReference type="PROSITE" id="PS51257">
    <property type="entry name" value="PROKAR_LIPOPROTEIN"/>
    <property type="match status" value="1"/>
</dbReference>
<reference evidence="6 7" key="1">
    <citation type="submission" date="2018-06" db="EMBL/GenBank/DDBJ databases">
        <title>Pedobacter endophyticus sp. nov., an endophytic bacterium isolated from a leaf of Triticum aestivum.</title>
        <authorList>
            <person name="Zhang L."/>
        </authorList>
    </citation>
    <scope>NUCLEOTIDE SEQUENCE [LARGE SCALE GENOMIC DNA]</scope>
    <source>
        <strain evidence="6 7">CM134L-2</strain>
    </source>
</reference>
<dbReference type="AlphaFoldDB" id="A0A443YJE3"/>
<feature type="chain" id="PRO_5019278583" evidence="5">
    <location>
        <begin position="32"/>
        <end position="299"/>
    </location>
</feature>
<evidence type="ECO:0000313" key="6">
    <source>
        <dbReference type="EMBL" id="RWU03873.1"/>
    </source>
</evidence>
<sequence>MNNYAIKRYQKFLFLFFASCFGCAITLLSCAQEKTKKNANPPGYNLATPQKYNMPDVLQEISGIAFLNGNNATVYAEQDEEGRVFVFPLGSKKHTSTKFAKNGDYEDIAIAKNKVIVLKSNGDLYAFPLTETQKEQASNVIETKSILPKGEYEAMYANPANGQLYVLCKECKQDKGSKNTSGFILNMQNDGRFTLASNFNVDASTLEKLTGRKKGTFHPSALAQHPITKEWYIVSAINKALVVADQHWKIKAAYHLSSNTFNQPEGIAFDKQGNLFISNEGSDTQYGNILRFDYKRTKK</sequence>
<keyword evidence="5" id="KW-0732">Signal</keyword>
<comment type="caution">
    <text evidence="6">The sequence shown here is derived from an EMBL/GenBank/DDBJ whole genome shotgun (WGS) entry which is preliminary data.</text>
</comment>
<dbReference type="Pfam" id="PF06977">
    <property type="entry name" value="SdiA-regulated"/>
    <property type="match status" value="1"/>
</dbReference>
<dbReference type="SUPFAM" id="SSF63825">
    <property type="entry name" value="YWTD domain"/>
    <property type="match status" value="1"/>
</dbReference>
<organism evidence="6 7">
    <name type="scientific">Pedobacter chitinilyticus</name>
    <dbReference type="NCBI Taxonomy" id="2233776"/>
    <lineage>
        <taxon>Bacteria</taxon>
        <taxon>Pseudomonadati</taxon>
        <taxon>Bacteroidota</taxon>
        <taxon>Sphingobacteriia</taxon>
        <taxon>Sphingobacteriales</taxon>
        <taxon>Sphingobacteriaceae</taxon>
        <taxon>Pedobacter</taxon>
    </lineage>
</organism>
<proteinExistence type="inferred from homology"/>
<feature type="signal peptide" evidence="5">
    <location>
        <begin position="1"/>
        <end position="31"/>
    </location>
</feature>
<evidence type="ECO:0000313" key="7">
    <source>
        <dbReference type="Proteomes" id="UP000284120"/>
    </source>
</evidence>
<dbReference type="InterPro" id="IPR011042">
    <property type="entry name" value="6-blade_b-propeller_TolB-like"/>
</dbReference>
<dbReference type="OrthoDB" id="5292493at2"/>
<comment type="subcellular location">
    <subcellularLocation>
        <location evidence="1">Cell membrane</location>
    </subcellularLocation>
</comment>
<dbReference type="Proteomes" id="UP000284120">
    <property type="component" value="Unassembled WGS sequence"/>
</dbReference>
<keyword evidence="3" id="KW-1003">Cell membrane</keyword>
<name>A0A443YJE3_9SPHI</name>
<keyword evidence="4" id="KW-0472">Membrane</keyword>
<dbReference type="InterPro" id="IPR009722">
    <property type="entry name" value="YjiK/CarP"/>
</dbReference>
<dbReference type="GO" id="GO:0005886">
    <property type="term" value="C:plasma membrane"/>
    <property type="evidence" value="ECO:0007669"/>
    <property type="project" value="UniProtKB-SubCell"/>
</dbReference>
<dbReference type="RefSeq" id="WP_113649113.1">
    <property type="nucleotide sequence ID" value="NZ_QMHN01000008.1"/>
</dbReference>
<gene>
    <name evidence="6" type="ORF">DPV69_19490</name>
</gene>
<dbReference type="EMBL" id="SAYW01000008">
    <property type="protein sequence ID" value="RWU03873.1"/>
    <property type="molecule type" value="Genomic_DNA"/>
</dbReference>